<dbReference type="EMBL" id="UGYW01000002">
    <property type="protein sequence ID" value="SUJ12326.1"/>
    <property type="molecule type" value="Genomic_DNA"/>
</dbReference>
<evidence type="ECO:0000313" key="2">
    <source>
        <dbReference type="Proteomes" id="UP000254893"/>
    </source>
</evidence>
<reference evidence="1 2" key="1">
    <citation type="submission" date="2018-06" db="EMBL/GenBank/DDBJ databases">
        <authorList>
            <consortium name="Pathogen Informatics"/>
            <person name="Doyle S."/>
        </authorList>
    </citation>
    <scope>NUCLEOTIDE SEQUENCE [LARGE SCALE GENOMIC DNA]</scope>
    <source>
        <strain evidence="1 2">NCTC11388</strain>
    </source>
</reference>
<dbReference type="AlphaFoldDB" id="A0A380C527"/>
<organism evidence="1 2">
    <name type="scientific">Sphingobacterium spiritivorum</name>
    <name type="common">Flavobacterium spiritivorum</name>
    <dbReference type="NCBI Taxonomy" id="258"/>
    <lineage>
        <taxon>Bacteria</taxon>
        <taxon>Pseudomonadati</taxon>
        <taxon>Bacteroidota</taxon>
        <taxon>Sphingobacteriia</taxon>
        <taxon>Sphingobacteriales</taxon>
        <taxon>Sphingobacteriaceae</taxon>
        <taxon>Sphingobacterium</taxon>
    </lineage>
</organism>
<protein>
    <submittedName>
        <fullName evidence="1">Uncharacterized protein</fullName>
    </submittedName>
</protein>
<proteinExistence type="predicted"/>
<dbReference type="Proteomes" id="UP000254893">
    <property type="component" value="Unassembled WGS sequence"/>
</dbReference>
<sequence>MKKFLLALVVTGAMVTAAKAQTAAVKVNVILNPIQSISLGEGASNDVVNLEYKTVEDYKNGVSKTVNNQLYVTSIGGGYKIKAKSSVNNPVATTAAEKNIDGSTVTVKIEGKGTTYTNNIRDLVAGKDAYQSTATSGESLNVTYAAAGNNAYVDKVLNKQKTTYTVNVVYEITAE</sequence>
<evidence type="ECO:0000313" key="1">
    <source>
        <dbReference type="EMBL" id="SUJ12326.1"/>
    </source>
</evidence>
<gene>
    <name evidence="1" type="ORF">NCTC11388_02216</name>
</gene>
<dbReference type="RefSeq" id="WP_002997970.1">
    <property type="nucleotide sequence ID" value="NZ_CP068083.1"/>
</dbReference>
<name>A0A380C527_SPHSI</name>
<dbReference type="GeneID" id="95429092"/>
<accession>A0A380C527</accession>